<dbReference type="AlphaFoldDB" id="A0A512M9R9"/>
<keyword evidence="1" id="KW-0732">Signal</keyword>
<name>A0A512M9R9_9BACT</name>
<dbReference type="EMBL" id="BKAG01000018">
    <property type="protein sequence ID" value="GEP43488.1"/>
    <property type="molecule type" value="Genomic_DNA"/>
</dbReference>
<accession>A0A512M9R9</accession>
<protein>
    <submittedName>
        <fullName evidence="2">Cysteine proteinase</fullName>
    </submittedName>
</protein>
<dbReference type="Gene3D" id="2.130.10.130">
    <property type="entry name" value="Integrin alpha, N-terminal"/>
    <property type="match status" value="1"/>
</dbReference>
<feature type="signal peptide" evidence="1">
    <location>
        <begin position="1"/>
        <end position="19"/>
    </location>
</feature>
<feature type="chain" id="PRO_5021718765" evidence="1">
    <location>
        <begin position="20"/>
        <end position="576"/>
    </location>
</feature>
<comment type="caution">
    <text evidence="2">The sequence shown here is derived from an EMBL/GenBank/DDBJ whole genome shotgun (WGS) entry which is preliminary data.</text>
</comment>
<dbReference type="Gene3D" id="2.60.120.260">
    <property type="entry name" value="Galactose-binding domain-like"/>
    <property type="match status" value="1"/>
</dbReference>
<dbReference type="Proteomes" id="UP000321577">
    <property type="component" value="Unassembled WGS sequence"/>
</dbReference>
<dbReference type="CDD" id="cd02795">
    <property type="entry name" value="CBM6-CBM35-CBM36_like"/>
    <property type="match status" value="1"/>
</dbReference>
<gene>
    <name evidence="2" type="ORF">BGE01nite_27790</name>
</gene>
<evidence type="ECO:0000313" key="2">
    <source>
        <dbReference type="EMBL" id="GEP43488.1"/>
    </source>
</evidence>
<proteinExistence type="predicted"/>
<organism evidence="2 3">
    <name type="scientific">Brevifollis gellanilyticus</name>
    <dbReference type="NCBI Taxonomy" id="748831"/>
    <lineage>
        <taxon>Bacteria</taxon>
        <taxon>Pseudomonadati</taxon>
        <taxon>Verrucomicrobiota</taxon>
        <taxon>Verrucomicrobiia</taxon>
        <taxon>Verrucomicrobiales</taxon>
        <taxon>Verrucomicrobiaceae</taxon>
    </lineage>
</organism>
<dbReference type="PANTHER" id="PTHR45460">
    <property type="entry name" value="SIMILAR TO CYSTEINE PROTEINASE"/>
    <property type="match status" value="1"/>
</dbReference>
<evidence type="ECO:0000256" key="1">
    <source>
        <dbReference type="SAM" id="SignalP"/>
    </source>
</evidence>
<keyword evidence="3" id="KW-1185">Reference proteome</keyword>
<reference evidence="2 3" key="1">
    <citation type="submission" date="2019-07" db="EMBL/GenBank/DDBJ databases">
        <title>Whole genome shotgun sequence of Brevifollis gellanilyticus NBRC 108608.</title>
        <authorList>
            <person name="Hosoyama A."/>
            <person name="Uohara A."/>
            <person name="Ohji S."/>
            <person name="Ichikawa N."/>
        </authorList>
    </citation>
    <scope>NUCLEOTIDE SEQUENCE [LARGE SCALE GENOMIC DNA]</scope>
    <source>
        <strain evidence="2 3">NBRC 108608</strain>
    </source>
</reference>
<sequence length="576" mass="62931">MNTGSILLGFLVVTGFAHAAEPQLHTFERVQLMDRYYSEGINAADINGDGYMDVIHGPFWFAGPDFKKENIIYQTPPQNREAYANNFFSWPYDFNKDGRVDVLTAGFPGTPAYVYENPGPEGMDKPWPKHQVYDWVSNESPHFVNLVGDDPPELVCTRDGQFVYVEVNPANGLEPWNFYPLSEKIAPTKFGHGLGVGDINKDGRLDILMKDGWLEQPEDLTQGYWDLHKVNFAQAGGAEMYAYDVDGDGDNDVITSLAAHEYGLAWHEQTPEGFKEHLIMGDRPGLNNYGIHFSELHSVQLADMDSDGLKDIVTGKTYWSHHKKSQGWDDGAVVYWFKLVRGKEGVDWVPMKADGEAGIGRQIIVKDVNGDKLPDILTGGMKGAHVLLHQVKKVSEAEWQAAQPQPVKITDEAPAADGKAAPIDASSGNVPGALEGEALAANAKASAGTAKVQNMKNFTGSRWSGGAQLFWTGAKEGDSLEIEVAAPAAGSYTLEAVFTKAPDFAIVQLTLDGKDLGAPIDLYQFGKVGTTGVLENKLGDLAAGDHKLTIRLTGTNPSAVQKRYVGLDYVRLVKQD</sequence>
<dbReference type="SUPFAM" id="SSF69318">
    <property type="entry name" value="Integrin alpha N-terminal domain"/>
    <property type="match status" value="1"/>
</dbReference>
<dbReference type="PANTHER" id="PTHR45460:SF2">
    <property type="entry name" value="ALPHA 1,3 GLUCANASE, GH71 FAMILY (EUROFUNG)"/>
    <property type="match status" value="1"/>
</dbReference>
<dbReference type="InterPro" id="IPR028994">
    <property type="entry name" value="Integrin_alpha_N"/>
</dbReference>
<evidence type="ECO:0000313" key="3">
    <source>
        <dbReference type="Proteomes" id="UP000321577"/>
    </source>
</evidence>